<evidence type="ECO:0000256" key="1">
    <source>
        <dbReference type="ARBA" id="ARBA00000677"/>
    </source>
</evidence>
<dbReference type="EC" id="3.4.21.89" evidence="4 7"/>
<comment type="caution">
    <text evidence="10">The sequence shown here is derived from an EMBL/GenBank/DDBJ whole genome shotgun (WGS) entry which is preliminary data.</text>
</comment>
<name>A0ABU7RA11_9ACTN</name>
<dbReference type="CDD" id="cd06530">
    <property type="entry name" value="S26_SPase_I"/>
    <property type="match status" value="1"/>
</dbReference>
<dbReference type="PANTHER" id="PTHR43390:SF1">
    <property type="entry name" value="CHLOROPLAST PROCESSING PEPTIDASE"/>
    <property type="match status" value="1"/>
</dbReference>
<dbReference type="PANTHER" id="PTHR43390">
    <property type="entry name" value="SIGNAL PEPTIDASE I"/>
    <property type="match status" value="1"/>
</dbReference>
<dbReference type="PROSITE" id="PS00760">
    <property type="entry name" value="SPASE_I_2"/>
    <property type="match status" value="1"/>
</dbReference>
<accession>A0ABU7RA11</accession>
<dbReference type="GO" id="GO:0009003">
    <property type="term" value="F:signal peptidase activity"/>
    <property type="evidence" value="ECO:0007669"/>
    <property type="project" value="UniProtKB-EC"/>
</dbReference>
<evidence type="ECO:0000256" key="4">
    <source>
        <dbReference type="ARBA" id="ARBA00013208"/>
    </source>
</evidence>
<dbReference type="InterPro" id="IPR019756">
    <property type="entry name" value="Pept_S26A_signal_pept_1_Ser-AS"/>
</dbReference>
<dbReference type="RefSeq" id="WP_330958207.1">
    <property type="nucleotide sequence ID" value="NZ_JAZGJQ010000004.1"/>
</dbReference>
<dbReference type="InterPro" id="IPR000223">
    <property type="entry name" value="Pept_S26A_signal_pept_1"/>
</dbReference>
<dbReference type="Proteomes" id="UP001332931">
    <property type="component" value="Unassembled WGS sequence"/>
</dbReference>
<comment type="catalytic activity">
    <reaction evidence="1 7">
        <text>Cleavage of hydrophobic, N-terminal signal or leader sequences from secreted and periplasmic proteins.</text>
        <dbReference type="EC" id="3.4.21.89"/>
    </reaction>
</comment>
<keyword evidence="7" id="KW-1133">Transmembrane helix</keyword>
<proteinExistence type="inferred from homology"/>
<evidence type="ECO:0000256" key="2">
    <source>
        <dbReference type="ARBA" id="ARBA00004401"/>
    </source>
</evidence>
<comment type="similarity">
    <text evidence="3 8">Belongs to the peptidase S26 family.</text>
</comment>
<keyword evidence="5 7" id="KW-0645">Protease</keyword>
<evidence type="ECO:0000256" key="7">
    <source>
        <dbReference type="RuleBase" id="RU003993"/>
    </source>
</evidence>
<dbReference type="PRINTS" id="PR00727">
    <property type="entry name" value="LEADERPTASE"/>
</dbReference>
<evidence type="ECO:0000256" key="3">
    <source>
        <dbReference type="ARBA" id="ARBA00009370"/>
    </source>
</evidence>
<dbReference type="SUPFAM" id="SSF51306">
    <property type="entry name" value="LexA/Signal peptidase"/>
    <property type="match status" value="1"/>
</dbReference>
<keyword evidence="11" id="KW-1185">Reference proteome</keyword>
<evidence type="ECO:0000256" key="5">
    <source>
        <dbReference type="ARBA" id="ARBA00022670"/>
    </source>
</evidence>
<keyword evidence="6 7" id="KW-0378">Hydrolase</keyword>
<protein>
    <recommendedName>
        <fullName evidence="4 7">Signal peptidase I</fullName>
        <ecNumber evidence="4 7">3.4.21.89</ecNumber>
    </recommendedName>
</protein>
<keyword evidence="7" id="KW-0472">Membrane</keyword>
<evidence type="ECO:0000313" key="10">
    <source>
        <dbReference type="EMBL" id="MEE6147441.1"/>
    </source>
</evidence>
<comment type="subcellular location">
    <subcellularLocation>
        <location evidence="2">Cell membrane</location>
        <topology evidence="2">Single-pass type II membrane protein</topology>
    </subcellularLocation>
    <subcellularLocation>
        <location evidence="8">Membrane</location>
        <topology evidence="8">Single-pass type II membrane protein</topology>
    </subcellularLocation>
</comment>
<dbReference type="InterPro" id="IPR019757">
    <property type="entry name" value="Pept_S26A_signal_pept_1_Lys-AS"/>
</dbReference>
<reference evidence="10 11" key="1">
    <citation type="submission" date="2024-01" db="EMBL/GenBank/DDBJ databases">
        <title>Description of Olsenella sp. nov., isolated from pig feces.</title>
        <authorList>
            <person name="Chang Y.-H."/>
        </authorList>
    </citation>
    <scope>NUCLEOTIDE SEQUENCE [LARGE SCALE GENOMIC DNA]</scope>
    <source>
        <strain evidence="10 11">YH-ols2223</strain>
    </source>
</reference>
<dbReference type="NCBIfam" id="TIGR02227">
    <property type="entry name" value="sigpep_I_bact"/>
    <property type="match status" value="1"/>
</dbReference>
<evidence type="ECO:0000256" key="6">
    <source>
        <dbReference type="ARBA" id="ARBA00022801"/>
    </source>
</evidence>
<dbReference type="InterPro" id="IPR036286">
    <property type="entry name" value="LexA/Signal_pep-like_sf"/>
</dbReference>
<sequence length="191" mass="20640">MQLPTVEQIDEELQRTEGLRHRHSLGRNVAFALVGVFAASVLLSTFALPTFKIYGQSMAPTLNEGDVVVATKSPSYGRGDLVAFTYNNKVLTKRVIGCPGDWVDIDANGNVSIDGETLDEPYLDPGSKGPGQCDISLPYQVPEDTYFVMGDKRSVSVDSRLTQVGCIPKDQIVGRLVLRVWPLGALGVVGS</sequence>
<dbReference type="Pfam" id="PF10502">
    <property type="entry name" value="Peptidase_S26"/>
    <property type="match status" value="1"/>
</dbReference>
<dbReference type="Gene3D" id="2.10.109.10">
    <property type="entry name" value="Umud Fragment, subunit A"/>
    <property type="match status" value="1"/>
</dbReference>
<feature type="transmembrane region" description="Helical" evidence="7">
    <location>
        <begin position="29"/>
        <end position="48"/>
    </location>
</feature>
<evidence type="ECO:0000256" key="8">
    <source>
        <dbReference type="RuleBase" id="RU362042"/>
    </source>
</evidence>
<dbReference type="InterPro" id="IPR019533">
    <property type="entry name" value="Peptidase_S26"/>
</dbReference>
<dbReference type="EMBL" id="JAZGJQ010000004">
    <property type="protein sequence ID" value="MEE6147441.1"/>
    <property type="molecule type" value="Genomic_DNA"/>
</dbReference>
<gene>
    <name evidence="10" type="primary">lepB</name>
    <name evidence="10" type="ORF">VXJ25_05470</name>
</gene>
<keyword evidence="7" id="KW-0812">Transmembrane</keyword>
<dbReference type="PROSITE" id="PS00501">
    <property type="entry name" value="SPASE_I_1"/>
    <property type="match status" value="1"/>
</dbReference>
<organism evidence="10 11">
    <name type="scientific">Olsenella absiana</name>
    <dbReference type="NCBI Taxonomy" id="3115222"/>
    <lineage>
        <taxon>Bacteria</taxon>
        <taxon>Bacillati</taxon>
        <taxon>Actinomycetota</taxon>
        <taxon>Coriobacteriia</taxon>
        <taxon>Coriobacteriales</taxon>
        <taxon>Atopobiaceae</taxon>
        <taxon>Olsenella</taxon>
    </lineage>
</organism>
<evidence type="ECO:0000259" key="9">
    <source>
        <dbReference type="Pfam" id="PF10502"/>
    </source>
</evidence>
<evidence type="ECO:0000313" key="11">
    <source>
        <dbReference type="Proteomes" id="UP001332931"/>
    </source>
</evidence>
<feature type="domain" description="Peptidase S26" evidence="9">
    <location>
        <begin position="29"/>
        <end position="181"/>
    </location>
</feature>